<keyword evidence="3" id="KW-0723">Serine/threonine-protein kinase</keyword>
<evidence type="ECO:0000256" key="13">
    <source>
        <dbReference type="ARBA" id="ARBA00064333"/>
    </source>
</evidence>
<dbReference type="PROSITE" id="PS00107">
    <property type="entry name" value="PROTEIN_KINASE_ATP"/>
    <property type="match status" value="1"/>
</dbReference>
<dbReference type="SUPFAM" id="SSF54427">
    <property type="entry name" value="NTF2-like"/>
    <property type="match status" value="1"/>
</dbReference>
<dbReference type="FunFam" id="3.10.450.50:FF:000001">
    <property type="entry name" value="calcium/calmodulin-dependent protein kinase type II subunit gamma isoform X1"/>
    <property type="match status" value="1"/>
</dbReference>
<name>A0A6P8VRW6_GYMAC</name>
<evidence type="ECO:0000256" key="6">
    <source>
        <dbReference type="ARBA" id="ARBA00022741"/>
    </source>
</evidence>
<dbReference type="AlphaFoldDB" id="A0A6P8VRW6"/>
<dbReference type="Gene3D" id="6.10.140.620">
    <property type="match status" value="1"/>
</dbReference>
<evidence type="ECO:0000256" key="1">
    <source>
        <dbReference type="ARBA" id="ARBA00005354"/>
    </source>
</evidence>
<dbReference type="RefSeq" id="XP_034093601.1">
    <property type="nucleotide sequence ID" value="XM_034237710.1"/>
</dbReference>
<dbReference type="SUPFAM" id="SSF56112">
    <property type="entry name" value="Protein kinase-like (PK-like)"/>
    <property type="match status" value="1"/>
</dbReference>
<dbReference type="GO" id="GO:0004683">
    <property type="term" value="F:calcium/calmodulin-dependent protein kinase activity"/>
    <property type="evidence" value="ECO:0007669"/>
    <property type="project" value="UniProtKB-EC"/>
</dbReference>
<dbReference type="InterPro" id="IPR000719">
    <property type="entry name" value="Prot_kinase_dom"/>
</dbReference>
<keyword evidence="4" id="KW-0597">Phosphoprotein</keyword>
<dbReference type="Pfam" id="PF08332">
    <property type="entry name" value="CaMKII_AD"/>
    <property type="match status" value="1"/>
</dbReference>
<feature type="domain" description="Protein kinase" evidence="16">
    <location>
        <begin position="14"/>
        <end position="272"/>
    </location>
</feature>
<dbReference type="CDD" id="cd14086">
    <property type="entry name" value="STKc_CaMKII"/>
    <property type="match status" value="1"/>
</dbReference>
<keyword evidence="6 14" id="KW-0547">Nucleotide-binding</keyword>
<dbReference type="GO" id="GO:0005516">
    <property type="term" value="F:calmodulin binding"/>
    <property type="evidence" value="ECO:0007669"/>
    <property type="project" value="UniProtKB-KW"/>
</dbReference>
<dbReference type="Gene3D" id="3.30.200.20">
    <property type="entry name" value="Phosphorylase Kinase, domain 1"/>
    <property type="match status" value="1"/>
</dbReference>
<proteinExistence type="inferred from homology"/>
<evidence type="ECO:0000256" key="5">
    <source>
        <dbReference type="ARBA" id="ARBA00022679"/>
    </source>
</evidence>
<evidence type="ECO:0000256" key="2">
    <source>
        <dbReference type="ARBA" id="ARBA00012434"/>
    </source>
</evidence>
<keyword evidence="9" id="KW-0112">Calmodulin-binding</keyword>
<dbReference type="EC" id="2.7.11.17" evidence="2"/>
<keyword evidence="8 14" id="KW-0067">ATP-binding</keyword>
<accession>A0A6P8VRW6</accession>
<evidence type="ECO:0000256" key="3">
    <source>
        <dbReference type="ARBA" id="ARBA00022527"/>
    </source>
</evidence>
<feature type="region of interest" description="Disordered" evidence="15">
    <location>
        <begin position="357"/>
        <end position="376"/>
    </location>
</feature>
<reference evidence="18" key="1">
    <citation type="submission" date="2025-08" db="UniProtKB">
        <authorList>
            <consortium name="RefSeq"/>
        </authorList>
    </citation>
    <scope>IDENTIFICATION</scope>
</reference>
<protein>
    <recommendedName>
        <fullName evidence="2">calcium/calmodulin-dependent protein kinase</fullName>
        <ecNumber evidence="2">2.7.11.17</ecNumber>
    </recommendedName>
</protein>
<dbReference type="GeneID" id="117560739"/>
<evidence type="ECO:0000256" key="10">
    <source>
        <dbReference type="ARBA" id="ARBA00047307"/>
    </source>
</evidence>
<dbReference type="PROSITE" id="PS50011">
    <property type="entry name" value="PROTEIN_KINASE_DOM"/>
    <property type="match status" value="1"/>
</dbReference>
<evidence type="ECO:0000313" key="17">
    <source>
        <dbReference type="Proteomes" id="UP000515161"/>
    </source>
</evidence>
<organism evidence="17 18">
    <name type="scientific">Gymnodraco acuticeps</name>
    <name type="common">Antarctic dragonfish</name>
    <dbReference type="NCBI Taxonomy" id="8218"/>
    <lineage>
        <taxon>Eukaryota</taxon>
        <taxon>Metazoa</taxon>
        <taxon>Chordata</taxon>
        <taxon>Craniata</taxon>
        <taxon>Vertebrata</taxon>
        <taxon>Euteleostomi</taxon>
        <taxon>Actinopterygii</taxon>
        <taxon>Neopterygii</taxon>
        <taxon>Teleostei</taxon>
        <taxon>Neoteleostei</taxon>
        <taxon>Acanthomorphata</taxon>
        <taxon>Eupercaria</taxon>
        <taxon>Perciformes</taxon>
        <taxon>Notothenioidei</taxon>
        <taxon>Bathydraconidae</taxon>
        <taxon>Gymnodraco</taxon>
    </lineage>
</organism>
<gene>
    <name evidence="18" type="primary">camk2g2</name>
</gene>
<keyword evidence="5" id="KW-0808">Transferase</keyword>
<keyword evidence="7 18" id="KW-0418">Kinase</keyword>
<dbReference type="GO" id="GO:0005524">
    <property type="term" value="F:ATP binding"/>
    <property type="evidence" value="ECO:0007669"/>
    <property type="project" value="UniProtKB-UniRule"/>
</dbReference>
<dbReference type="Gene3D" id="1.10.510.10">
    <property type="entry name" value="Transferase(Phosphotransferase) domain 1"/>
    <property type="match status" value="1"/>
</dbReference>
<dbReference type="InterPro" id="IPR008271">
    <property type="entry name" value="Ser/Thr_kinase_AS"/>
</dbReference>
<comment type="subunit">
    <text evidence="13">CAMK2 is composed of four different chains: alpha, beta, gamma, and delta. The different isoforms assemble into homo- or heteromultimeric holoenzymes composed of 8 to 12 subunits.</text>
</comment>
<evidence type="ECO:0000256" key="4">
    <source>
        <dbReference type="ARBA" id="ARBA00022553"/>
    </source>
</evidence>
<feature type="binding site" evidence="14">
    <location>
        <position position="43"/>
    </location>
    <ligand>
        <name>ATP</name>
        <dbReference type="ChEBI" id="CHEBI:30616"/>
    </ligand>
</feature>
<comment type="function">
    <text evidence="12">CaM-kinase II (CAMK2) is a prominent kinase in the central nervous system.</text>
</comment>
<dbReference type="InterPro" id="IPR011009">
    <property type="entry name" value="Kinase-like_dom_sf"/>
</dbReference>
<dbReference type="FunFam" id="3.30.200.20:FF:000002">
    <property type="entry name" value="Calcium/calmodulin-dependent protein kinase type II subunit delta isoform 2"/>
    <property type="match status" value="1"/>
</dbReference>
<dbReference type="SMART" id="SM00220">
    <property type="entry name" value="S_TKc"/>
    <property type="match status" value="1"/>
</dbReference>
<evidence type="ECO:0000259" key="16">
    <source>
        <dbReference type="PROSITE" id="PS50011"/>
    </source>
</evidence>
<dbReference type="Gene3D" id="3.10.450.50">
    <property type="match status" value="1"/>
</dbReference>
<comment type="catalytic activity">
    <reaction evidence="10">
        <text>L-threonyl-[protein] + ATP = O-phospho-L-threonyl-[protein] + ADP + H(+)</text>
        <dbReference type="Rhea" id="RHEA:46608"/>
        <dbReference type="Rhea" id="RHEA-COMP:11060"/>
        <dbReference type="Rhea" id="RHEA-COMP:11605"/>
        <dbReference type="ChEBI" id="CHEBI:15378"/>
        <dbReference type="ChEBI" id="CHEBI:30013"/>
        <dbReference type="ChEBI" id="CHEBI:30616"/>
        <dbReference type="ChEBI" id="CHEBI:61977"/>
        <dbReference type="ChEBI" id="CHEBI:456216"/>
        <dbReference type="EC" id="2.7.11.17"/>
    </reaction>
</comment>
<sequence length="550" mass="61696">MSTVPLSTRFTDEYQLFEELGKGAFSIVRRCSKKSTGQEYAAKIINTKKLSARDHQKLDREARICRLLKHPNIVRLHDSISEEGFHYLVFDLVTGGELFEDIVAREYYSEADASHCINQILESVSHIHQHDIVHRDLKPENLLLASKMKGAAVKLADFGLAIEVQAEQQAWFGFAGTPGYLSPEVLRKDPYGKPVDIWACGVILYILLVGYPPFWDEDQHKLYQQIKAGAYDFPSPEWDTVTPEAKNLINQMLTINPAKRITADQAINHPWVCQRSTVASMIHRQETVECLRKFNARRKLKGAILTTMLVSRNFSVGRQHTSPAATTSTAAMAQEACKSLLNKKTDGVKEAQTTVVHNPADGTKGSTESCNNTEEEEMKGRKVSACESSTSSSVTLSQCSTLEDQSQLLQYPAAPSSRKQEIIKMTEQLIEAINNGDFEAYTRICDPGLTSFEPEALGNLVEGMDFHKFYFDNLLSKNSKPVHTTILNPHVHLIGEEAACIAYIRLTQFMDAQGRPRSCQSEETRVWHRRDAKWLNVHFHCSGAPAAPLQ</sequence>
<dbReference type="CTD" id="793359"/>
<dbReference type="InterPro" id="IPR013543">
    <property type="entry name" value="Ca/CaM-dep_prot_kinase-assoc"/>
</dbReference>
<dbReference type="GO" id="GO:0043226">
    <property type="term" value="C:organelle"/>
    <property type="evidence" value="ECO:0007669"/>
    <property type="project" value="UniProtKB-ARBA"/>
</dbReference>
<keyword evidence="17" id="KW-1185">Reference proteome</keyword>
<evidence type="ECO:0000313" key="18">
    <source>
        <dbReference type="RefSeq" id="XP_034093601.1"/>
    </source>
</evidence>
<evidence type="ECO:0000256" key="15">
    <source>
        <dbReference type="SAM" id="MobiDB-lite"/>
    </source>
</evidence>
<evidence type="ECO:0000256" key="7">
    <source>
        <dbReference type="ARBA" id="ARBA00022777"/>
    </source>
</evidence>
<dbReference type="PANTHER" id="PTHR24347">
    <property type="entry name" value="SERINE/THREONINE-PROTEIN KINASE"/>
    <property type="match status" value="1"/>
</dbReference>
<evidence type="ECO:0000256" key="12">
    <source>
        <dbReference type="ARBA" id="ARBA00056581"/>
    </source>
</evidence>
<dbReference type="PROSITE" id="PS00108">
    <property type="entry name" value="PROTEIN_KINASE_ST"/>
    <property type="match status" value="1"/>
</dbReference>
<dbReference type="InterPro" id="IPR032710">
    <property type="entry name" value="NTF2-like_dom_sf"/>
</dbReference>
<evidence type="ECO:0000256" key="14">
    <source>
        <dbReference type="PROSITE-ProRule" id="PRU10141"/>
    </source>
</evidence>
<comment type="catalytic activity">
    <reaction evidence="11">
        <text>L-seryl-[protein] + ATP = O-phospho-L-seryl-[protein] + ADP + H(+)</text>
        <dbReference type="Rhea" id="RHEA:17989"/>
        <dbReference type="Rhea" id="RHEA-COMP:9863"/>
        <dbReference type="Rhea" id="RHEA-COMP:11604"/>
        <dbReference type="ChEBI" id="CHEBI:15378"/>
        <dbReference type="ChEBI" id="CHEBI:29999"/>
        <dbReference type="ChEBI" id="CHEBI:30616"/>
        <dbReference type="ChEBI" id="CHEBI:83421"/>
        <dbReference type="ChEBI" id="CHEBI:456216"/>
        <dbReference type="EC" id="2.7.11.17"/>
    </reaction>
</comment>
<dbReference type="FunFam" id="1.10.510.10:FF:000001">
    <property type="entry name" value="Calcium/calmodulin-dependent protein kinase type II subunit delta"/>
    <property type="match status" value="1"/>
</dbReference>
<comment type="similarity">
    <text evidence="1">Belongs to the protein kinase superfamily. CAMK Ser/Thr protein kinase family. CaMK subfamily.</text>
</comment>
<evidence type="ECO:0000256" key="8">
    <source>
        <dbReference type="ARBA" id="ARBA00022840"/>
    </source>
</evidence>
<dbReference type="InterPro" id="IPR017441">
    <property type="entry name" value="Protein_kinase_ATP_BS"/>
</dbReference>
<evidence type="ECO:0000256" key="9">
    <source>
        <dbReference type="ARBA" id="ARBA00022860"/>
    </source>
</evidence>
<dbReference type="Proteomes" id="UP000515161">
    <property type="component" value="Unplaced"/>
</dbReference>
<evidence type="ECO:0000256" key="11">
    <source>
        <dbReference type="ARBA" id="ARBA00047430"/>
    </source>
</evidence>
<dbReference type="Pfam" id="PF00069">
    <property type="entry name" value="Pkinase"/>
    <property type="match status" value="1"/>
</dbReference>